<protein>
    <submittedName>
        <fullName evidence="2">Uncharacterized protein</fullName>
    </submittedName>
</protein>
<evidence type="ECO:0000256" key="1">
    <source>
        <dbReference type="SAM" id="SignalP"/>
    </source>
</evidence>
<evidence type="ECO:0000313" key="3">
    <source>
        <dbReference type="Proteomes" id="UP001283361"/>
    </source>
</evidence>
<comment type="caution">
    <text evidence="2">The sequence shown here is derived from an EMBL/GenBank/DDBJ whole genome shotgun (WGS) entry which is preliminary data.</text>
</comment>
<dbReference type="Proteomes" id="UP001283361">
    <property type="component" value="Unassembled WGS sequence"/>
</dbReference>
<gene>
    <name evidence="2" type="ORF">RRG08_011140</name>
</gene>
<keyword evidence="1" id="KW-0732">Signal</keyword>
<organism evidence="2 3">
    <name type="scientific">Elysia crispata</name>
    <name type="common">lettuce slug</name>
    <dbReference type="NCBI Taxonomy" id="231223"/>
    <lineage>
        <taxon>Eukaryota</taxon>
        <taxon>Metazoa</taxon>
        <taxon>Spiralia</taxon>
        <taxon>Lophotrochozoa</taxon>
        <taxon>Mollusca</taxon>
        <taxon>Gastropoda</taxon>
        <taxon>Heterobranchia</taxon>
        <taxon>Euthyneura</taxon>
        <taxon>Panpulmonata</taxon>
        <taxon>Sacoglossa</taxon>
        <taxon>Placobranchoidea</taxon>
        <taxon>Plakobranchidae</taxon>
        <taxon>Elysia</taxon>
    </lineage>
</organism>
<reference evidence="2" key="1">
    <citation type="journal article" date="2023" name="G3 (Bethesda)">
        <title>A reference genome for the long-term kleptoplast-retaining sea slug Elysia crispata morphotype clarki.</title>
        <authorList>
            <person name="Eastman K.E."/>
            <person name="Pendleton A.L."/>
            <person name="Shaikh M.A."/>
            <person name="Suttiyut T."/>
            <person name="Ogas R."/>
            <person name="Tomko P."/>
            <person name="Gavelis G."/>
            <person name="Widhalm J.R."/>
            <person name="Wisecaver J.H."/>
        </authorList>
    </citation>
    <scope>NUCLEOTIDE SEQUENCE</scope>
    <source>
        <strain evidence="2">ECLA1</strain>
    </source>
</reference>
<feature type="chain" id="PRO_5042013103" evidence="1">
    <location>
        <begin position="29"/>
        <end position="129"/>
    </location>
</feature>
<proteinExistence type="predicted"/>
<dbReference type="AlphaFoldDB" id="A0AAE1DQA0"/>
<keyword evidence="3" id="KW-1185">Reference proteome</keyword>
<feature type="signal peptide" evidence="1">
    <location>
        <begin position="1"/>
        <end position="28"/>
    </location>
</feature>
<dbReference type="EMBL" id="JAWDGP010002879">
    <property type="protein sequence ID" value="KAK3779116.1"/>
    <property type="molecule type" value="Genomic_DNA"/>
</dbReference>
<accession>A0AAE1DQA0</accession>
<sequence>MASISVRLLEFSHCWIKLFVLTLSPVNSSTFSPQQTRPRHSDLEGVLIRTDDSPYLKTQTLSYGDEKDFTGPLLYSINLSKTDVVTMFRSSPWAVAESVLVPATEVTRHDDGTSQPGEVTVLLTSQRLV</sequence>
<evidence type="ECO:0000313" key="2">
    <source>
        <dbReference type="EMBL" id="KAK3779116.1"/>
    </source>
</evidence>
<name>A0AAE1DQA0_9GAST</name>